<organism evidence="2 3">
    <name type="scientific">Panicum virgatum</name>
    <name type="common">Blackwell switchgrass</name>
    <dbReference type="NCBI Taxonomy" id="38727"/>
    <lineage>
        <taxon>Eukaryota</taxon>
        <taxon>Viridiplantae</taxon>
        <taxon>Streptophyta</taxon>
        <taxon>Embryophyta</taxon>
        <taxon>Tracheophyta</taxon>
        <taxon>Spermatophyta</taxon>
        <taxon>Magnoliopsida</taxon>
        <taxon>Liliopsida</taxon>
        <taxon>Poales</taxon>
        <taxon>Poaceae</taxon>
        <taxon>PACMAD clade</taxon>
        <taxon>Panicoideae</taxon>
        <taxon>Panicodae</taxon>
        <taxon>Paniceae</taxon>
        <taxon>Panicinae</taxon>
        <taxon>Panicum</taxon>
        <taxon>Panicum sect. Hiantes</taxon>
    </lineage>
</organism>
<feature type="region of interest" description="Disordered" evidence="1">
    <location>
        <begin position="47"/>
        <end position="120"/>
    </location>
</feature>
<dbReference type="EMBL" id="CM029046">
    <property type="protein sequence ID" value="KAG2587303.1"/>
    <property type="molecule type" value="Genomic_DNA"/>
</dbReference>
<gene>
    <name evidence="2" type="ORF">PVAP13_5NG133181</name>
</gene>
<dbReference type="Proteomes" id="UP000823388">
    <property type="component" value="Chromosome 5N"/>
</dbReference>
<feature type="compositionally biased region" description="Basic residues" evidence="1">
    <location>
        <begin position="153"/>
        <end position="172"/>
    </location>
</feature>
<keyword evidence="3" id="KW-1185">Reference proteome</keyword>
<name>A0A8T0RRY7_PANVG</name>
<evidence type="ECO:0000313" key="2">
    <source>
        <dbReference type="EMBL" id="KAG2587303.1"/>
    </source>
</evidence>
<feature type="region of interest" description="Disordered" evidence="1">
    <location>
        <begin position="152"/>
        <end position="172"/>
    </location>
</feature>
<feature type="compositionally biased region" description="Low complexity" evidence="1">
    <location>
        <begin position="111"/>
        <end position="120"/>
    </location>
</feature>
<proteinExistence type="predicted"/>
<evidence type="ECO:0000313" key="3">
    <source>
        <dbReference type="Proteomes" id="UP000823388"/>
    </source>
</evidence>
<reference evidence="2" key="1">
    <citation type="submission" date="2020-05" db="EMBL/GenBank/DDBJ databases">
        <title>WGS assembly of Panicum virgatum.</title>
        <authorList>
            <person name="Lovell J.T."/>
            <person name="Jenkins J."/>
            <person name="Shu S."/>
            <person name="Juenger T.E."/>
            <person name="Schmutz J."/>
        </authorList>
    </citation>
    <scope>NUCLEOTIDE SEQUENCE</scope>
    <source>
        <strain evidence="2">AP13</strain>
    </source>
</reference>
<accession>A0A8T0RRY7</accession>
<sequence>MLKLHPSSPSHWSTIAKSISAVRCRSLGPRCSPYPIYPIHALPWRSDGGRVAPPLGGSSRPRRPSPPTAAPQGAAARGPPPLPHTLRDAEHGLAAGRASLGPSPPQPPSPSLHASPWPRAPLAGRAGAPVPCYHARMEVSVRRSACIACGRRFSSRGGRRASVRSSHRGSGA</sequence>
<dbReference type="AlphaFoldDB" id="A0A8T0RRY7"/>
<evidence type="ECO:0000256" key="1">
    <source>
        <dbReference type="SAM" id="MobiDB-lite"/>
    </source>
</evidence>
<comment type="caution">
    <text evidence="2">The sequence shown here is derived from an EMBL/GenBank/DDBJ whole genome shotgun (WGS) entry which is preliminary data.</text>
</comment>
<protein>
    <submittedName>
        <fullName evidence="2">Uncharacterized protein</fullName>
    </submittedName>
</protein>